<sequence length="275" mass="32196">MKPKTFYSFESSTASSKKRARWLAFLFILMVALVMVYFFLSMRYHQSERAYINAYVDDNLSFQRQGSTLESGINILLLGLDYPDEGRLEAKSITSLAIANLSAKEIKVKLLDPERLDLAQDDFSSLDSTSFEQIGSQVSQLSQEAIDYYWLVDYDQLAELVDQFPGQRFQFDHDYHLDRIMVQAGSSETLTKRQMHHILAKSEIESQMDWNQRQINIWMQYLHNWSLALFSNDFEAWSQALYGTVQTNMPFALWIKFVSYQYFLNQFEITLYTSI</sequence>
<dbReference type="AlphaFoldDB" id="A0A1H9DV92"/>
<accession>A0A1H9DV92</accession>
<dbReference type="OrthoDB" id="9782542at2"/>
<dbReference type="Proteomes" id="UP000198833">
    <property type="component" value="Unassembled WGS sequence"/>
</dbReference>
<reference evidence="2 3" key="1">
    <citation type="submission" date="2016-10" db="EMBL/GenBank/DDBJ databases">
        <authorList>
            <person name="de Groot N.N."/>
        </authorList>
    </citation>
    <scope>NUCLEOTIDE SEQUENCE [LARGE SCALE GENOMIC DNA]</scope>
    <source>
        <strain evidence="2 3">DSM 15695</strain>
    </source>
</reference>
<keyword evidence="1" id="KW-1133">Transmembrane helix</keyword>
<dbReference type="STRING" id="89093.SAMN04488558_10618"/>
<keyword evidence="1" id="KW-0472">Membrane</keyword>
<evidence type="ECO:0000313" key="2">
    <source>
        <dbReference type="EMBL" id="SEQ17345.1"/>
    </source>
</evidence>
<keyword evidence="3" id="KW-1185">Reference proteome</keyword>
<feature type="transmembrane region" description="Helical" evidence="1">
    <location>
        <begin position="20"/>
        <end position="40"/>
    </location>
</feature>
<evidence type="ECO:0000313" key="3">
    <source>
        <dbReference type="Proteomes" id="UP000198833"/>
    </source>
</evidence>
<evidence type="ECO:0000256" key="1">
    <source>
        <dbReference type="SAM" id="Phobius"/>
    </source>
</evidence>
<proteinExistence type="predicted"/>
<organism evidence="2 3">
    <name type="scientific">Ignavigranum ruoffiae</name>
    <dbReference type="NCBI Taxonomy" id="89093"/>
    <lineage>
        <taxon>Bacteria</taxon>
        <taxon>Bacillati</taxon>
        <taxon>Bacillota</taxon>
        <taxon>Bacilli</taxon>
        <taxon>Lactobacillales</taxon>
        <taxon>Aerococcaceae</taxon>
        <taxon>Ignavigranum</taxon>
    </lineage>
</organism>
<keyword evidence="1" id="KW-0812">Transmembrane</keyword>
<protein>
    <submittedName>
        <fullName evidence="2">Anionic cell wall polymer biosynthesis enzyme, LytR-Cps2A-Psr (LCP) family</fullName>
    </submittedName>
</protein>
<gene>
    <name evidence="2" type="ORF">SAMN04488558_10618</name>
</gene>
<dbReference type="RefSeq" id="WP_092571784.1">
    <property type="nucleotide sequence ID" value="NZ_CALUDV010000017.1"/>
</dbReference>
<dbReference type="EMBL" id="FOEN01000006">
    <property type="protein sequence ID" value="SEQ17345.1"/>
    <property type="molecule type" value="Genomic_DNA"/>
</dbReference>
<name>A0A1H9DV92_9LACT</name>